<feature type="signal peptide" evidence="1">
    <location>
        <begin position="1"/>
        <end position="22"/>
    </location>
</feature>
<evidence type="ECO:0000313" key="2">
    <source>
        <dbReference type="EMBL" id="QPZ39442.1"/>
    </source>
</evidence>
<dbReference type="Proteomes" id="UP000662814">
    <property type="component" value="Chromosome"/>
</dbReference>
<sequence>MRRRIMSAVALGSIALTLSGCGLEPSGVDQGASAPTGVAAGMTLYFYDSSGNLTAQERDTGRLGNVQDAIALLLTGPGSSGVTTAMASTTVTRTEVRLSGDRMSIVVPLTAAEATDAGTDQIVCTALASHIQSGGSPDTTVTVHFTVGSDTTRTCPVLP</sequence>
<keyword evidence="3" id="KW-1185">Reference proteome</keyword>
<protein>
    <recommendedName>
        <fullName evidence="4">GerMN domain-containing protein</fullName>
    </recommendedName>
</protein>
<reference evidence="2 3" key="1">
    <citation type="submission" date="2020-12" db="EMBL/GenBank/DDBJ databases">
        <title>Microbacterium sp. HY060.</title>
        <authorList>
            <person name="Zhou J."/>
        </authorList>
    </citation>
    <scope>NUCLEOTIDE SEQUENCE [LARGE SCALE GENOMIC DNA]</scope>
    <source>
        <strain evidence="2 3">HY60</strain>
    </source>
</reference>
<evidence type="ECO:0008006" key="4">
    <source>
        <dbReference type="Google" id="ProtNLM"/>
    </source>
</evidence>
<dbReference type="PROSITE" id="PS51257">
    <property type="entry name" value="PROKAR_LIPOPROTEIN"/>
    <property type="match status" value="1"/>
</dbReference>
<keyword evidence="1" id="KW-0732">Signal</keyword>
<accession>A0ABX6YKX6</accession>
<evidence type="ECO:0000256" key="1">
    <source>
        <dbReference type="SAM" id="SignalP"/>
    </source>
</evidence>
<proteinExistence type="predicted"/>
<name>A0ABX6YKX6_9MICO</name>
<organism evidence="2 3">
    <name type="scientific">Paramicrobacterium chengjingii</name>
    <dbReference type="NCBI Taxonomy" id="2769067"/>
    <lineage>
        <taxon>Bacteria</taxon>
        <taxon>Bacillati</taxon>
        <taxon>Actinomycetota</taxon>
        <taxon>Actinomycetes</taxon>
        <taxon>Micrococcales</taxon>
        <taxon>Microbacteriaceae</taxon>
        <taxon>Paramicrobacterium</taxon>
    </lineage>
</organism>
<evidence type="ECO:0000313" key="3">
    <source>
        <dbReference type="Proteomes" id="UP000662814"/>
    </source>
</evidence>
<dbReference type="RefSeq" id="WP_166988839.1">
    <property type="nucleotide sequence ID" value="NZ_CP061169.1"/>
</dbReference>
<dbReference type="EMBL" id="CP061169">
    <property type="protein sequence ID" value="QPZ39442.1"/>
    <property type="molecule type" value="Genomic_DNA"/>
</dbReference>
<feature type="chain" id="PRO_5046601790" description="GerMN domain-containing protein" evidence="1">
    <location>
        <begin position="23"/>
        <end position="159"/>
    </location>
</feature>
<gene>
    <name evidence="2" type="ORF">HCR76_05115</name>
</gene>